<keyword evidence="2" id="KW-1185">Reference proteome</keyword>
<organism evidence="1 2">
    <name type="scientific">Streptomyces zinciresistens K42</name>
    <dbReference type="NCBI Taxonomy" id="700597"/>
    <lineage>
        <taxon>Bacteria</taxon>
        <taxon>Bacillati</taxon>
        <taxon>Actinomycetota</taxon>
        <taxon>Actinomycetes</taxon>
        <taxon>Kitasatosporales</taxon>
        <taxon>Streptomycetaceae</taxon>
        <taxon>Streptomyces</taxon>
    </lineage>
</organism>
<gene>
    <name evidence="1" type="ORF">SZN_21981</name>
</gene>
<name>G2GFW2_9ACTN</name>
<accession>G2GFW2</accession>
<sequence length="63" mass="6933">MKSFESLVRAEFAPKSVYLNTASNGLLPARTVAALHRAVRMRAAFHLHNTPEDVDRLLNALSG</sequence>
<protein>
    <recommendedName>
        <fullName evidence="3">Aminotransferase</fullName>
    </recommendedName>
</protein>
<reference evidence="1 2" key="1">
    <citation type="submission" date="2011-08" db="EMBL/GenBank/DDBJ databases">
        <authorList>
            <person name="Lin Y."/>
            <person name="Hao X."/>
            <person name="Johnstone L."/>
            <person name="Miller S.J."/>
            <person name="Wei G."/>
            <person name="Rensing C."/>
        </authorList>
    </citation>
    <scope>NUCLEOTIDE SEQUENCE [LARGE SCALE GENOMIC DNA]</scope>
    <source>
        <strain evidence="1 2">K42</strain>
    </source>
</reference>
<dbReference type="EMBL" id="AGBF01000086">
    <property type="protein sequence ID" value="EGX57590.1"/>
    <property type="molecule type" value="Genomic_DNA"/>
</dbReference>
<dbReference type="AlphaFoldDB" id="G2GFW2"/>
<dbReference type="PATRIC" id="fig|700597.3.peg.4312"/>
<evidence type="ECO:0000313" key="1">
    <source>
        <dbReference type="EMBL" id="EGX57590.1"/>
    </source>
</evidence>
<evidence type="ECO:0008006" key="3">
    <source>
        <dbReference type="Google" id="ProtNLM"/>
    </source>
</evidence>
<comment type="caution">
    <text evidence="1">The sequence shown here is derived from an EMBL/GenBank/DDBJ whole genome shotgun (WGS) entry which is preliminary data.</text>
</comment>
<evidence type="ECO:0000313" key="2">
    <source>
        <dbReference type="Proteomes" id="UP000004217"/>
    </source>
</evidence>
<proteinExistence type="predicted"/>
<dbReference type="Proteomes" id="UP000004217">
    <property type="component" value="Unassembled WGS sequence"/>
</dbReference>